<dbReference type="RefSeq" id="WP_307485580.1">
    <property type="nucleotide sequence ID" value="NZ_JAUSUF010000004.1"/>
</dbReference>
<dbReference type="PROSITE" id="PS00211">
    <property type="entry name" value="ABC_TRANSPORTER_1"/>
    <property type="match status" value="1"/>
</dbReference>
<evidence type="ECO:0000256" key="2">
    <source>
        <dbReference type="ARBA" id="ARBA00022741"/>
    </source>
</evidence>
<dbReference type="Proteomes" id="UP001228504">
    <property type="component" value="Unassembled WGS sequence"/>
</dbReference>
<dbReference type="PROSITE" id="PS50893">
    <property type="entry name" value="ABC_TRANSPORTER_2"/>
    <property type="match status" value="1"/>
</dbReference>
<sequence length="232" mass="26526">MLEIKNINLKLGEFSLKNINLTIENGEYFVILGASGNGKTVFLETLSGMYENFSGKIIYNEKIISNIDIEKRKIGFVYQKHELFPFLNVQENIAFGLKVKGEKKHIIKEKVDKYLKIFKIDNLKKRYPKNLSGGESQRVALARALITSPDILLLDEPLSALDKITKDILIEEIKNINKNFKTTVIHVTHDINEALALGDNIGIMKDGNLKHIMTIKKFKDEFEKGNYENLLK</sequence>
<reference evidence="5 6" key="1">
    <citation type="submission" date="2023-07" db="EMBL/GenBank/DDBJ databases">
        <title>Genomic Encyclopedia of Type Strains, Phase IV (KMG-IV): sequencing the most valuable type-strain genomes for metagenomic binning, comparative biology and taxonomic classification.</title>
        <authorList>
            <person name="Goeker M."/>
        </authorList>
    </citation>
    <scope>NUCLEOTIDE SEQUENCE [LARGE SCALE GENOMIC DNA]</scope>
    <source>
        <strain evidence="5 6">DSM 20694</strain>
    </source>
</reference>
<dbReference type="PANTHER" id="PTHR42781">
    <property type="entry name" value="SPERMIDINE/PUTRESCINE IMPORT ATP-BINDING PROTEIN POTA"/>
    <property type="match status" value="1"/>
</dbReference>
<evidence type="ECO:0000313" key="6">
    <source>
        <dbReference type="Proteomes" id="UP001228504"/>
    </source>
</evidence>
<evidence type="ECO:0000256" key="1">
    <source>
        <dbReference type="ARBA" id="ARBA00022448"/>
    </source>
</evidence>
<keyword evidence="2" id="KW-0547">Nucleotide-binding</keyword>
<dbReference type="Gene3D" id="3.40.50.300">
    <property type="entry name" value="P-loop containing nucleotide triphosphate hydrolases"/>
    <property type="match status" value="1"/>
</dbReference>
<dbReference type="InterPro" id="IPR017871">
    <property type="entry name" value="ABC_transporter-like_CS"/>
</dbReference>
<evidence type="ECO:0000313" key="5">
    <source>
        <dbReference type="EMBL" id="MDQ0149748.1"/>
    </source>
</evidence>
<dbReference type="InterPro" id="IPR027417">
    <property type="entry name" value="P-loop_NTPase"/>
</dbReference>
<dbReference type="InterPro" id="IPR003593">
    <property type="entry name" value="AAA+_ATPase"/>
</dbReference>
<name>A0ABT9UTT6_9FIRM</name>
<evidence type="ECO:0000259" key="4">
    <source>
        <dbReference type="PROSITE" id="PS50893"/>
    </source>
</evidence>
<evidence type="ECO:0000256" key="3">
    <source>
        <dbReference type="ARBA" id="ARBA00022840"/>
    </source>
</evidence>
<gene>
    <name evidence="5" type="ORF">J2S18_001679</name>
</gene>
<keyword evidence="6" id="KW-1185">Reference proteome</keyword>
<dbReference type="SUPFAM" id="SSF52540">
    <property type="entry name" value="P-loop containing nucleoside triphosphate hydrolases"/>
    <property type="match status" value="1"/>
</dbReference>
<dbReference type="InterPro" id="IPR003439">
    <property type="entry name" value="ABC_transporter-like_ATP-bd"/>
</dbReference>
<proteinExistence type="predicted"/>
<comment type="caution">
    <text evidence="5">The sequence shown here is derived from an EMBL/GenBank/DDBJ whole genome shotgun (WGS) entry which is preliminary data.</text>
</comment>
<keyword evidence="1" id="KW-0813">Transport</keyword>
<dbReference type="Pfam" id="PF00005">
    <property type="entry name" value="ABC_tran"/>
    <property type="match status" value="1"/>
</dbReference>
<accession>A0ABT9UTT6</accession>
<organism evidence="5 6">
    <name type="scientific">Eubacterium multiforme</name>
    <dbReference type="NCBI Taxonomy" id="83339"/>
    <lineage>
        <taxon>Bacteria</taxon>
        <taxon>Bacillati</taxon>
        <taxon>Bacillota</taxon>
        <taxon>Clostridia</taxon>
        <taxon>Eubacteriales</taxon>
        <taxon>Eubacteriaceae</taxon>
        <taxon>Eubacterium</taxon>
    </lineage>
</organism>
<dbReference type="EMBL" id="JAUSUF010000004">
    <property type="protein sequence ID" value="MDQ0149748.1"/>
    <property type="molecule type" value="Genomic_DNA"/>
</dbReference>
<dbReference type="InterPro" id="IPR050093">
    <property type="entry name" value="ABC_SmlMolc_Importer"/>
</dbReference>
<protein>
    <submittedName>
        <fullName evidence="5">ABC-type Fe3+/spermidine/putrescine transport system ATPase subunit</fullName>
    </submittedName>
</protein>
<dbReference type="SMART" id="SM00382">
    <property type="entry name" value="AAA"/>
    <property type="match status" value="1"/>
</dbReference>
<feature type="domain" description="ABC transporter" evidence="4">
    <location>
        <begin position="2"/>
        <end position="231"/>
    </location>
</feature>
<keyword evidence="3" id="KW-0067">ATP-binding</keyword>
<dbReference type="PANTHER" id="PTHR42781:SF4">
    <property type="entry name" value="SPERMIDINE_PUTRESCINE IMPORT ATP-BINDING PROTEIN POTA"/>
    <property type="match status" value="1"/>
</dbReference>